<protein>
    <recommendedName>
        <fullName evidence="3">Disease resistance protein</fullName>
    </recommendedName>
</protein>
<dbReference type="EMBL" id="JACTNZ010000002">
    <property type="protein sequence ID" value="KAG5560854.1"/>
    <property type="molecule type" value="Genomic_DNA"/>
</dbReference>
<comment type="caution">
    <text evidence="1">The sequence shown here is derived from an EMBL/GenBank/DDBJ whole genome shotgun (WGS) entry which is preliminary data.</text>
</comment>
<reference evidence="1" key="1">
    <citation type="submission" date="2020-08" db="EMBL/GenBank/DDBJ databases">
        <title>Plant Genome Project.</title>
        <authorList>
            <person name="Zhang R.-G."/>
        </authorList>
    </citation>
    <scope>NUCLEOTIDE SEQUENCE</scope>
    <source>
        <strain evidence="1">WSP0</strain>
        <tissue evidence="1">Leaf</tissue>
    </source>
</reference>
<sequence length="182" mass="20797">MSLFDNLTNLQQLVTLKLFNDLFPRPPAESKLQSLPQCNKFPPNLKRITLADTFLDWKHMSVLGMMPELEELKLKDNAFTGVRWILVDGGFKKLKALQIWKTDLAYWEAKAEHFPSLQHIVLKDCTRLWAIPSGLGNLETLLTIKLHQTSHAAATSAREIKQQQKESNVNNGLKVYIFPSDL</sequence>
<evidence type="ECO:0000313" key="2">
    <source>
        <dbReference type="Proteomes" id="UP000823749"/>
    </source>
</evidence>
<proteinExistence type="predicted"/>
<accession>A0AAV6L882</accession>
<dbReference type="InterPro" id="IPR032675">
    <property type="entry name" value="LRR_dom_sf"/>
</dbReference>
<dbReference type="SUPFAM" id="SSF52058">
    <property type="entry name" value="L domain-like"/>
    <property type="match status" value="1"/>
</dbReference>
<keyword evidence="2" id="KW-1185">Reference proteome</keyword>
<evidence type="ECO:0008006" key="3">
    <source>
        <dbReference type="Google" id="ProtNLM"/>
    </source>
</evidence>
<dbReference type="AlphaFoldDB" id="A0AAV6L882"/>
<dbReference type="Gene3D" id="3.80.10.10">
    <property type="entry name" value="Ribonuclease Inhibitor"/>
    <property type="match status" value="1"/>
</dbReference>
<organism evidence="1 2">
    <name type="scientific">Rhododendron griersonianum</name>
    <dbReference type="NCBI Taxonomy" id="479676"/>
    <lineage>
        <taxon>Eukaryota</taxon>
        <taxon>Viridiplantae</taxon>
        <taxon>Streptophyta</taxon>
        <taxon>Embryophyta</taxon>
        <taxon>Tracheophyta</taxon>
        <taxon>Spermatophyta</taxon>
        <taxon>Magnoliopsida</taxon>
        <taxon>eudicotyledons</taxon>
        <taxon>Gunneridae</taxon>
        <taxon>Pentapetalae</taxon>
        <taxon>asterids</taxon>
        <taxon>Ericales</taxon>
        <taxon>Ericaceae</taxon>
        <taxon>Ericoideae</taxon>
        <taxon>Rhodoreae</taxon>
        <taxon>Rhododendron</taxon>
    </lineage>
</organism>
<dbReference type="PANTHER" id="PTHR15140:SF56">
    <property type="entry name" value="NB-ARC DOMAIN-CONTAINING PROTEIN"/>
    <property type="match status" value="1"/>
</dbReference>
<evidence type="ECO:0000313" key="1">
    <source>
        <dbReference type="EMBL" id="KAG5560854.1"/>
    </source>
</evidence>
<dbReference type="PANTHER" id="PTHR15140">
    <property type="entry name" value="TUBULIN-SPECIFIC CHAPERONE E"/>
    <property type="match status" value="1"/>
</dbReference>
<dbReference type="Proteomes" id="UP000823749">
    <property type="component" value="Chromosome 2"/>
</dbReference>
<name>A0AAV6L882_9ERIC</name>
<gene>
    <name evidence="1" type="ORF">RHGRI_004013</name>
</gene>